<dbReference type="EMBL" id="FOWC01000003">
    <property type="protein sequence ID" value="SFO82192.1"/>
    <property type="molecule type" value="Genomic_DNA"/>
</dbReference>
<reference evidence="3 4" key="1">
    <citation type="submission" date="2016-10" db="EMBL/GenBank/DDBJ databases">
        <authorList>
            <person name="de Groot N.N."/>
        </authorList>
    </citation>
    <scope>NUCLEOTIDE SEQUENCE [LARGE SCALE GENOMIC DNA]</scope>
    <source>
        <strain evidence="3 4">DSM 44637</strain>
    </source>
</reference>
<accession>A0A1I5KAT9</accession>
<keyword evidence="5" id="KW-1185">Reference proteome</keyword>
<dbReference type="OrthoDB" id="672913at2"/>
<protein>
    <submittedName>
        <fullName evidence="3">Ketosteroid isomerase-related protein</fullName>
    </submittedName>
</protein>
<evidence type="ECO:0000313" key="2">
    <source>
        <dbReference type="EMBL" id="NEC55686.1"/>
    </source>
</evidence>
<dbReference type="SUPFAM" id="SSF54427">
    <property type="entry name" value="NTF2-like"/>
    <property type="match status" value="1"/>
</dbReference>
<organism evidence="3 4">
    <name type="scientific">Amycolatopsis rubida</name>
    <dbReference type="NCBI Taxonomy" id="112413"/>
    <lineage>
        <taxon>Bacteria</taxon>
        <taxon>Bacillati</taxon>
        <taxon>Actinomycetota</taxon>
        <taxon>Actinomycetes</taxon>
        <taxon>Pseudonocardiales</taxon>
        <taxon>Pseudonocardiaceae</taxon>
        <taxon>Amycolatopsis</taxon>
    </lineage>
</organism>
<evidence type="ECO:0000313" key="3">
    <source>
        <dbReference type="EMBL" id="SFO82192.1"/>
    </source>
</evidence>
<dbReference type="Pfam" id="PF12680">
    <property type="entry name" value="SnoaL_2"/>
    <property type="match status" value="1"/>
</dbReference>
<dbReference type="InterPro" id="IPR037401">
    <property type="entry name" value="SnoaL-like"/>
</dbReference>
<dbReference type="RefSeq" id="WP_067586529.1">
    <property type="nucleotide sequence ID" value="NZ_FOWC01000003.1"/>
</dbReference>
<sequence length="157" mass="17388">MTTTEPRSRSREAAGQVTAFFDAYRRHDVDAMTDLCADNADFFYVPFEVWGKQRVLRGDGKVKTVGKTIWVGLIASFPDLFADVHSVDANDNGDVVVRCDIGGSQQLAWGAAEPRGQKFSEPHLFIFHVDGDGLIDRISAYWDGAGINRQLGHLEVD</sequence>
<evidence type="ECO:0000313" key="5">
    <source>
        <dbReference type="Proteomes" id="UP000470404"/>
    </source>
</evidence>
<dbReference type="Proteomes" id="UP000199137">
    <property type="component" value="Unassembled WGS sequence"/>
</dbReference>
<dbReference type="Gene3D" id="3.10.450.50">
    <property type="match status" value="1"/>
</dbReference>
<gene>
    <name evidence="2" type="ORF">G3I59_08780</name>
    <name evidence="3" type="ORF">SAMN05421854_103111</name>
</gene>
<dbReference type="STRING" id="112413.SAMN05421854_103111"/>
<dbReference type="GO" id="GO:0016853">
    <property type="term" value="F:isomerase activity"/>
    <property type="evidence" value="ECO:0007669"/>
    <property type="project" value="UniProtKB-KW"/>
</dbReference>
<dbReference type="AlphaFoldDB" id="A0A1I5KAT9"/>
<name>A0A1I5KAT9_9PSEU</name>
<evidence type="ECO:0000259" key="1">
    <source>
        <dbReference type="Pfam" id="PF12680"/>
    </source>
</evidence>
<keyword evidence="3" id="KW-0413">Isomerase</keyword>
<reference evidence="2 5" key="2">
    <citation type="submission" date="2020-01" db="EMBL/GenBank/DDBJ databases">
        <title>Insect and environment-associated Actinomycetes.</title>
        <authorList>
            <person name="Currrie C."/>
            <person name="Chevrette M."/>
            <person name="Carlson C."/>
            <person name="Stubbendieck R."/>
            <person name="Wendt-Pienkowski E."/>
        </authorList>
    </citation>
    <scope>NUCLEOTIDE SEQUENCE [LARGE SCALE GENOMIC DNA]</scope>
    <source>
        <strain evidence="2 5">SID8386</strain>
    </source>
</reference>
<evidence type="ECO:0000313" key="4">
    <source>
        <dbReference type="Proteomes" id="UP000199137"/>
    </source>
</evidence>
<dbReference type="EMBL" id="JAAGNC010000059">
    <property type="protein sequence ID" value="NEC55686.1"/>
    <property type="molecule type" value="Genomic_DNA"/>
</dbReference>
<dbReference type="InterPro" id="IPR032710">
    <property type="entry name" value="NTF2-like_dom_sf"/>
</dbReference>
<proteinExistence type="predicted"/>
<dbReference type="Proteomes" id="UP000470404">
    <property type="component" value="Unassembled WGS sequence"/>
</dbReference>
<feature type="domain" description="SnoaL-like" evidence="1">
    <location>
        <begin position="17"/>
        <end position="137"/>
    </location>
</feature>